<evidence type="ECO:0008006" key="3">
    <source>
        <dbReference type="Google" id="ProtNLM"/>
    </source>
</evidence>
<dbReference type="KEGG" id="echi:FKX85_05765"/>
<protein>
    <recommendedName>
        <fullName evidence="3">Outer membrane protein beta-barrel domain-containing protein</fullName>
    </recommendedName>
</protein>
<dbReference type="EMBL" id="CP041253">
    <property type="protein sequence ID" value="QDH78563.1"/>
    <property type="molecule type" value="Genomic_DNA"/>
</dbReference>
<dbReference type="RefSeq" id="WP_141613819.1">
    <property type="nucleotide sequence ID" value="NZ_CP041253.1"/>
</dbReference>
<dbReference type="AlphaFoldDB" id="A0A514CFG3"/>
<name>A0A514CFG3_9BACT</name>
<gene>
    <name evidence="1" type="ORF">FKX85_05765</name>
</gene>
<reference evidence="1 2" key="1">
    <citation type="submission" date="2019-06" db="EMBL/GenBank/DDBJ databases">
        <title>Echinicola alkalisoli sp. nov. isolated from saline soil.</title>
        <authorList>
            <person name="Sun J.-Q."/>
            <person name="Xu L."/>
        </authorList>
    </citation>
    <scope>NUCLEOTIDE SEQUENCE [LARGE SCALE GENOMIC DNA]</scope>
    <source>
        <strain evidence="1 2">LN3S3</strain>
    </source>
</reference>
<evidence type="ECO:0000313" key="1">
    <source>
        <dbReference type="EMBL" id="QDH78563.1"/>
    </source>
</evidence>
<organism evidence="1 2">
    <name type="scientific">Echinicola soli</name>
    <dbReference type="NCBI Taxonomy" id="2591634"/>
    <lineage>
        <taxon>Bacteria</taxon>
        <taxon>Pseudomonadati</taxon>
        <taxon>Bacteroidota</taxon>
        <taxon>Cytophagia</taxon>
        <taxon>Cytophagales</taxon>
        <taxon>Cyclobacteriaceae</taxon>
        <taxon>Echinicola</taxon>
    </lineage>
</organism>
<dbReference type="OrthoDB" id="662468at2"/>
<accession>A0A514CFG3</accession>
<dbReference type="Proteomes" id="UP000316614">
    <property type="component" value="Chromosome"/>
</dbReference>
<keyword evidence="2" id="KW-1185">Reference proteome</keyword>
<evidence type="ECO:0000313" key="2">
    <source>
        <dbReference type="Proteomes" id="UP000316614"/>
    </source>
</evidence>
<sequence length="187" mass="20428">MMEFFKTTYDAYIESNGRKFLFVIGLLIFSHPAVAQHHAMKGGNANKISGYAGYVQPIASFSDGKVTSSFSNGYSMAMAFGLNIVKSSHIAYSFEVDPIIHFGPTESKVSNLLIQPGIILKERNGYSIAPRLAFETSGRFGFAFSTSKVFYRADSYNFFLLLSFPSVRFGNNAPTSVGASMALGMGF</sequence>
<proteinExistence type="predicted"/>